<accession>A0A3D9ZXV6</accession>
<dbReference type="Proteomes" id="UP000256913">
    <property type="component" value="Unassembled WGS sequence"/>
</dbReference>
<sequence length="230" mass="24088">MATIAIVGAGPGLGFSIGKVFGQQGFEVALIARRRSTLDDMVGRLGELEIPAGGYQADIMDRASLVQAFKDIAANHSPVEVLEFSPAPRGPQPGLVLAGPLDVSVANVQPHIDFYVHGAITATGQVLPDMIERGTGTLLFTTGPSSVEPSPAMGNVGIACAALRNWVLNLHDTLASKGVYAAHVPLSLSADEADPETIAPHYWNLHTRGEGAEHLLSGDVLRAAPRTEES</sequence>
<dbReference type="Gene3D" id="3.40.50.720">
    <property type="entry name" value="NAD(P)-binding Rossmann-like Domain"/>
    <property type="match status" value="1"/>
</dbReference>
<dbReference type="AlphaFoldDB" id="A0A3D9ZXV6"/>
<dbReference type="InterPro" id="IPR036291">
    <property type="entry name" value="NAD(P)-bd_dom_sf"/>
</dbReference>
<dbReference type="PANTHER" id="PTHR43431:SF7">
    <property type="entry name" value="OXIDOREDUCTASE, SHORT CHAIN DEHYDROGENASE_REDUCTASE FAMILY (AFU_ORTHOLOGUE AFUA_5G14000)"/>
    <property type="match status" value="1"/>
</dbReference>
<dbReference type="InterPro" id="IPR002347">
    <property type="entry name" value="SDR_fam"/>
</dbReference>
<name>A0A3D9ZXV6_9ACTN</name>
<evidence type="ECO:0000313" key="1">
    <source>
        <dbReference type="EMBL" id="REG01830.1"/>
    </source>
</evidence>
<gene>
    <name evidence="1" type="ORF">DFJ67_7919</name>
</gene>
<comment type="caution">
    <text evidence="1">The sequence shown here is derived from an EMBL/GenBank/DDBJ whole genome shotgun (WGS) entry which is preliminary data.</text>
</comment>
<keyword evidence="2" id="KW-1185">Reference proteome</keyword>
<dbReference type="RefSeq" id="WP_116074349.1">
    <property type="nucleotide sequence ID" value="NZ_BONB01000032.1"/>
</dbReference>
<dbReference type="OrthoDB" id="9799818at2"/>
<dbReference type="Pfam" id="PF00106">
    <property type="entry name" value="adh_short"/>
    <property type="match status" value="1"/>
</dbReference>
<dbReference type="EMBL" id="QUMQ01000001">
    <property type="protein sequence ID" value="REG01830.1"/>
    <property type="molecule type" value="Genomic_DNA"/>
</dbReference>
<reference evidence="1 2" key="1">
    <citation type="submission" date="2018-08" db="EMBL/GenBank/DDBJ databases">
        <title>Sequencing the genomes of 1000 actinobacteria strains.</title>
        <authorList>
            <person name="Klenk H.-P."/>
        </authorList>
    </citation>
    <scope>NUCLEOTIDE SEQUENCE [LARGE SCALE GENOMIC DNA]</scope>
    <source>
        <strain evidence="1 2">DSM 44099</strain>
    </source>
</reference>
<organism evidence="1 2">
    <name type="scientific">Asanoa ferruginea</name>
    <dbReference type="NCBI Taxonomy" id="53367"/>
    <lineage>
        <taxon>Bacteria</taxon>
        <taxon>Bacillati</taxon>
        <taxon>Actinomycetota</taxon>
        <taxon>Actinomycetes</taxon>
        <taxon>Micromonosporales</taxon>
        <taxon>Micromonosporaceae</taxon>
        <taxon>Asanoa</taxon>
    </lineage>
</organism>
<dbReference type="SUPFAM" id="SSF51735">
    <property type="entry name" value="NAD(P)-binding Rossmann-fold domains"/>
    <property type="match status" value="1"/>
</dbReference>
<protein>
    <submittedName>
        <fullName evidence="1">Short subunit dehydrogenase</fullName>
    </submittedName>
</protein>
<evidence type="ECO:0000313" key="2">
    <source>
        <dbReference type="Proteomes" id="UP000256913"/>
    </source>
</evidence>
<proteinExistence type="predicted"/>
<dbReference type="PANTHER" id="PTHR43431">
    <property type="entry name" value="OXIDOREDUCTASE, SHORT CHAIN DEHYDROGENASE/REDUCTASE FAMILY (AFU_ORTHOLOGUE AFUA_5G14000)"/>
    <property type="match status" value="1"/>
</dbReference>